<dbReference type="AlphaFoldDB" id="A0AAE3CKU8"/>
<dbReference type="InterPro" id="IPR016195">
    <property type="entry name" value="Pol/histidinol_Pase-like"/>
</dbReference>
<protein>
    <submittedName>
        <fullName evidence="2">PHP domain-containing protein</fullName>
    </submittedName>
</protein>
<evidence type="ECO:0000259" key="1">
    <source>
        <dbReference type="SMART" id="SM00481"/>
    </source>
</evidence>
<dbReference type="GO" id="GO:0035312">
    <property type="term" value="F:5'-3' DNA exonuclease activity"/>
    <property type="evidence" value="ECO:0007669"/>
    <property type="project" value="TreeGrafter"/>
</dbReference>
<dbReference type="CDD" id="cd07438">
    <property type="entry name" value="PHP_HisPPase_AMP"/>
    <property type="match status" value="1"/>
</dbReference>
<sequence>MPQSIPPRSAVDLHMHSLHSDGSLRVEDLVARVAARGVGLMALTDHDNTAGIATAAAEAGRLGIDFLPGVEVSSEWNGIGIHIVGLGIDIRNPELQAGLDRIMEFRDWRAAEISRLLDSAGIPGAEAGARELAGSRMVGRTHFARWLKDSGHCRDNGEAFQRWLGRGQVAYVPSDWIPMRDAVSWIRQAGGIAVVAHPGRYKLSAERLRELFEEFRDAGGGAIEVSSGSQAAADREHLGKLARQLDLAASLGSDFHGPEIGHAEIGQLAPLPAGLQPVWERLGHPFPLSPVH</sequence>
<dbReference type="SMART" id="SM00481">
    <property type="entry name" value="POLIIIAc"/>
    <property type="match status" value="1"/>
</dbReference>
<name>A0AAE3CKU8_9PROT</name>
<keyword evidence="3" id="KW-1185">Reference proteome</keyword>
<proteinExistence type="predicted"/>
<dbReference type="PANTHER" id="PTHR42924:SF3">
    <property type="entry name" value="POLYMERASE_HISTIDINOL PHOSPHATASE N-TERMINAL DOMAIN-CONTAINING PROTEIN"/>
    <property type="match status" value="1"/>
</dbReference>
<dbReference type="InterPro" id="IPR004013">
    <property type="entry name" value="PHP_dom"/>
</dbReference>
<dbReference type="Pfam" id="PF02811">
    <property type="entry name" value="PHP"/>
    <property type="match status" value="1"/>
</dbReference>
<organism evidence="2 3">
    <name type="scientific">Igneacidithiobacillus copahuensis</name>
    <dbReference type="NCBI Taxonomy" id="2724909"/>
    <lineage>
        <taxon>Bacteria</taxon>
        <taxon>Pseudomonadati</taxon>
        <taxon>Pseudomonadota</taxon>
        <taxon>Acidithiobacillia</taxon>
        <taxon>Acidithiobacillales</taxon>
        <taxon>Acidithiobacillaceae</taxon>
        <taxon>Igneacidithiobacillus</taxon>
    </lineage>
</organism>
<dbReference type="InterPro" id="IPR003141">
    <property type="entry name" value="Pol/His_phosphatase_N"/>
</dbReference>
<dbReference type="RefSeq" id="WP_215870929.1">
    <property type="nucleotide sequence ID" value="NZ_JAAXYO010000165.1"/>
</dbReference>
<evidence type="ECO:0000313" key="3">
    <source>
        <dbReference type="Proteomes" id="UP001197378"/>
    </source>
</evidence>
<comment type="caution">
    <text evidence="2">The sequence shown here is derived from an EMBL/GenBank/DDBJ whole genome shotgun (WGS) entry which is preliminary data.</text>
</comment>
<evidence type="ECO:0000313" key="2">
    <source>
        <dbReference type="EMBL" id="MBU2788855.1"/>
    </source>
</evidence>
<dbReference type="Gene3D" id="1.10.150.650">
    <property type="match status" value="1"/>
</dbReference>
<dbReference type="GO" id="GO:0004534">
    <property type="term" value="F:5'-3' RNA exonuclease activity"/>
    <property type="evidence" value="ECO:0007669"/>
    <property type="project" value="TreeGrafter"/>
</dbReference>
<dbReference type="Gene3D" id="3.20.20.140">
    <property type="entry name" value="Metal-dependent hydrolases"/>
    <property type="match status" value="1"/>
</dbReference>
<dbReference type="EMBL" id="JAAXYO010000165">
    <property type="protein sequence ID" value="MBU2788855.1"/>
    <property type="molecule type" value="Genomic_DNA"/>
</dbReference>
<accession>A0AAE3CKU8</accession>
<feature type="domain" description="Polymerase/histidinol phosphatase N-terminal" evidence="1">
    <location>
        <begin position="11"/>
        <end position="76"/>
    </location>
</feature>
<gene>
    <name evidence="2" type="ORF">HFQ13_11705</name>
</gene>
<dbReference type="InterPro" id="IPR052018">
    <property type="entry name" value="PHP_domain"/>
</dbReference>
<dbReference type="SUPFAM" id="SSF89550">
    <property type="entry name" value="PHP domain-like"/>
    <property type="match status" value="1"/>
</dbReference>
<reference evidence="2" key="1">
    <citation type="journal article" date="2021" name="ISME J.">
        <title>Genomic evolution of the class Acidithiobacillia: deep-branching Proteobacteria living in extreme acidic conditions.</title>
        <authorList>
            <person name="Moya-Beltran A."/>
            <person name="Beard S."/>
            <person name="Rojas-Villalobos C."/>
            <person name="Issotta F."/>
            <person name="Gallardo Y."/>
            <person name="Ulloa R."/>
            <person name="Giaveno A."/>
            <person name="Degli Esposti M."/>
            <person name="Johnson D.B."/>
            <person name="Quatrini R."/>
        </authorList>
    </citation>
    <scope>NUCLEOTIDE SEQUENCE</scope>
    <source>
        <strain evidence="2">VAN18-1</strain>
    </source>
</reference>
<dbReference type="PANTHER" id="PTHR42924">
    <property type="entry name" value="EXONUCLEASE"/>
    <property type="match status" value="1"/>
</dbReference>
<dbReference type="Proteomes" id="UP001197378">
    <property type="component" value="Unassembled WGS sequence"/>
</dbReference>